<dbReference type="GO" id="GO:0005576">
    <property type="term" value="C:extracellular region"/>
    <property type="evidence" value="ECO:0007669"/>
    <property type="project" value="UniProtKB-SubCell"/>
</dbReference>
<evidence type="ECO:0000256" key="9">
    <source>
        <dbReference type="ARBA" id="ARBA00022833"/>
    </source>
</evidence>
<keyword evidence="18" id="KW-0121">Carboxypeptidase</keyword>
<organism evidence="18 19">
    <name type="scientific">Drechmeria coniospora</name>
    <name type="common">Nematophagous fungus</name>
    <name type="synonym">Meria coniospora</name>
    <dbReference type="NCBI Taxonomy" id="98403"/>
    <lineage>
        <taxon>Eukaryota</taxon>
        <taxon>Fungi</taxon>
        <taxon>Dikarya</taxon>
        <taxon>Ascomycota</taxon>
        <taxon>Pezizomycotina</taxon>
        <taxon>Sordariomycetes</taxon>
        <taxon>Hypocreomycetidae</taxon>
        <taxon>Hypocreales</taxon>
        <taxon>Ophiocordycipitaceae</taxon>
        <taxon>Drechmeria</taxon>
    </lineage>
</organism>
<evidence type="ECO:0000256" key="8">
    <source>
        <dbReference type="ARBA" id="ARBA00022729"/>
    </source>
</evidence>
<evidence type="ECO:0000256" key="13">
    <source>
        <dbReference type="ARBA" id="ARBA00026187"/>
    </source>
</evidence>
<evidence type="ECO:0000256" key="3">
    <source>
        <dbReference type="ARBA" id="ARBA00004613"/>
    </source>
</evidence>
<keyword evidence="18" id="KW-0645">Protease</keyword>
<keyword evidence="8 16" id="KW-0732">Signal</keyword>
<dbReference type="PANTHER" id="PTHR11705">
    <property type="entry name" value="PROTEASE FAMILY M14 CARBOXYPEPTIDASE A,B"/>
    <property type="match status" value="1"/>
</dbReference>
<evidence type="ECO:0000256" key="5">
    <source>
        <dbReference type="ARBA" id="ARBA00022525"/>
    </source>
</evidence>
<evidence type="ECO:0000256" key="11">
    <source>
        <dbReference type="ARBA" id="ARBA00023316"/>
    </source>
</evidence>
<proteinExistence type="inferred from homology"/>
<accession>A0A151GRF0</accession>
<dbReference type="SUPFAM" id="SSF53187">
    <property type="entry name" value="Zn-dependent exopeptidases"/>
    <property type="match status" value="1"/>
</dbReference>
<evidence type="ECO:0000256" key="7">
    <source>
        <dbReference type="ARBA" id="ARBA00022723"/>
    </source>
</evidence>
<dbReference type="PANTHER" id="PTHR11705:SF147">
    <property type="entry name" value="INACTIVE METALLOCARBOXYPEPTIDASE ECM14"/>
    <property type="match status" value="1"/>
</dbReference>
<keyword evidence="10" id="KW-1015">Disulfide bond</keyword>
<evidence type="ECO:0000256" key="14">
    <source>
        <dbReference type="ARBA" id="ARBA00026213"/>
    </source>
</evidence>
<dbReference type="Gene3D" id="3.40.630.10">
    <property type="entry name" value="Zn peptidases"/>
    <property type="match status" value="1"/>
</dbReference>
<dbReference type="Proteomes" id="UP000076580">
    <property type="component" value="Chromosome 01"/>
</dbReference>
<feature type="domain" description="Peptidase M14" evidence="17">
    <location>
        <begin position="193"/>
        <end position="510"/>
    </location>
</feature>
<dbReference type="Pfam" id="PF00246">
    <property type="entry name" value="Peptidase_M14"/>
    <property type="match status" value="1"/>
</dbReference>
<evidence type="ECO:0000256" key="2">
    <source>
        <dbReference type="ARBA" id="ARBA00004116"/>
    </source>
</evidence>
<evidence type="ECO:0000256" key="15">
    <source>
        <dbReference type="PROSITE-ProRule" id="PRU01379"/>
    </source>
</evidence>
<dbReference type="GO" id="GO:0005773">
    <property type="term" value="C:vacuole"/>
    <property type="evidence" value="ECO:0007669"/>
    <property type="project" value="UniProtKB-SubCell"/>
</dbReference>
<dbReference type="SMART" id="SM00631">
    <property type="entry name" value="Zn_pept"/>
    <property type="match status" value="1"/>
</dbReference>
<evidence type="ECO:0000313" key="18">
    <source>
        <dbReference type="EMBL" id="KYK59679.1"/>
    </source>
</evidence>
<dbReference type="CDD" id="cd03860">
    <property type="entry name" value="M14_CP_A-B_like"/>
    <property type="match status" value="1"/>
</dbReference>
<dbReference type="GeneID" id="63713456"/>
<dbReference type="InterPro" id="IPR000834">
    <property type="entry name" value="Peptidase_M14"/>
</dbReference>
<keyword evidence="5" id="KW-0964">Secreted</keyword>
<keyword evidence="6" id="KW-0926">Vacuole</keyword>
<dbReference type="GO" id="GO:0004181">
    <property type="term" value="F:metallocarboxypeptidase activity"/>
    <property type="evidence" value="ECO:0007669"/>
    <property type="project" value="InterPro"/>
</dbReference>
<reference evidence="18 19" key="1">
    <citation type="journal article" date="2016" name="Sci. Rep.">
        <title>Insights into Adaptations to a Near-Obligate Nematode Endoparasitic Lifestyle from the Finished Genome of Drechmeria coniospora.</title>
        <authorList>
            <person name="Zhang L."/>
            <person name="Zhou Z."/>
            <person name="Guo Q."/>
            <person name="Fokkens L."/>
            <person name="Miskei M."/>
            <person name="Pocsi I."/>
            <person name="Zhang W."/>
            <person name="Chen M."/>
            <person name="Wang L."/>
            <person name="Sun Y."/>
            <person name="Donzelli B.G."/>
            <person name="Gibson D.M."/>
            <person name="Nelson D.R."/>
            <person name="Luo J.G."/>
            <person name="Rep M."/>
            <person name="Liu H."/>
            <person name="Yang S."/>
            <person name="Wang J."/>
            <person name="Krasnoff S.B."/>
            <person name="Xu Y."/>
            <person name="Molnar I."/>
            <person name="Lin M."/>
        </authorList>
    </citation>
    <scope>NUCLEOTIDE SEQUENCE [LARGE SCALE GENOMIC DNA]</scope>
    <source>
        <strain evidence="18 19">ARSEF 6962</strain>
    </source>
</reference>
<comment type="caution">
    <text evidence="18">The sequence shown here is derived from an EMBL/GenBank/DDBJ whole genome shotgun (WGS) entry which is preliminary data.</text>
</comment>
<dbReference type="GO" id="GO:0071555">
    <property type="term" value="P:cell wall organization"/>
    <property type="evidence" value="ECO:0007669"/>
    <property type="project" value="UniProtKB-KW"/>
</dbReference>
<comment type="caution">
    <text evidence="15">Lacks conserved residue(s) required for the propagation of feature annotation.</text>
</comment>
<protein>
    <recommendedName>
        <fullName evidence="13">Inactive metallocarboxypeptidase ECM14</fullName>
    </recommendedName>
    <alternativeName>
        <fullName evidence="14">Inactive metallocarboxypeptidase ecm14</fullName>
    </alternativeName>
</protein>
<dbReference type="GO" id="GO:0008270">
    <property type="term" value="F:zinc ion binding"/>
    <property type="evidence" value="ECO:0007669"/>
    <property type="project" value="InterPro"/>
</dbReference>
<dbReference type="PRINTS" id="PR00765">
    <property type="entry name" value="CRBOXYPTASEA"/>
</dbReference>
<evidence type="ECO:0000256" key="10">
    <source>
        <dbReference type="ARBA" id="ARBA00023157"/>
    </source>
</evidence>
<dbReference type="STRING" id="98403.A0A151GRF0"/>
<keyword evidence="9" id="KW-0862">Zinc</keyword>
<keyword evidence="18" id="KW-0378">Hydrolase</keyword>
<comment type="subcellular location">
    <subcellularLocation>
        <location evidence="3">Secreted</location>
    </subcellularLocation>
    <subcellularLocation>
        <location evidence="2">Vacuole</location>
    </subcellularLocation>
</comment>
<dbReference type="EMBL" id="LAYC01000001">
    <property type="protein sequence ID" value="KYK59679.1"/>
    <property type="molecule type" value="Genomic_DNA"/>
</dbReference>
<dbReference type="AlphaFoldDB" id="A0A151GRF0"/>
<evidence type="ECO:0000256" key="16">
    <source>
        <dbReference type="SAM" id="SignalP"/>
    </source>
</evidence>
<comment type="function">
    <text evidence="12">Inactive carboxypeptidase that may play a role in cell wall organization and biogenesis.</text>
</comment>
<dbReference type="RefSeq" id="XP_040659031.1">
    <property type="nucleotide sequence ID" value="XM_040798148.1"/>
</dbReference>
<evidence type="ECO:0000256" key="6">
    <source>
        <dbReference type="ARBA" id="ARBA00022554"/>
    </source>
</evidence>
<feature type="chain" id="PRO_5007580862" description="Inactive metallocarboxypeptidase ECM14" evidence="16">
    <location>
        <begin position="25"/>
        <end position="547"/>
    </location>
</feature>
<evidence type="ECO:0000256" key="4">
    <source>
        <dbReference type="ARBA" id="ARBA00005988"/>
    </source>
</evidence>
<keyword evidence="7" id="KW-0479">Metal-binding</keyword>
<evidence type="ECO:0000313" key="19">
    <source>
        <dbReference type="Proteomes" id="UP000076580"/>
    </source>
</evidence>
<keyword evidence="19" id="KW-1185">Reference proteome</keyword>
<evidence type="ECO:0000256" key="12">
    <source>
        <dbReference type="ARBA" id="ARBA00025210"/>
    </source>
</evidence>
<comment type="similarity">
    <text evidence="4 15">Belongs to the peptidase M14 family.</text>
</comment>
<gene>
    <name evidence="18" type="ORF">DCS_00813</name>
</gene>
<feature type="signal peptide" evidence="16">
    <location>
        <begin position="1"/>
        <end position="24"/>
    </location>
</feature>
<evidence type="ECO:0000256" key="1">
    <source>
        <dbReference type="ARBA" id="ARBA00001947"/>
    </source>
</evidence>
<comment type="cofactor">
    <cofactor evidence="1">
        <name>Zn(2+)</name>
        <dbReference type="ChEBI" id="CHEBI:29105"/>
    </cofactor>
</comment>
<sequence length="547" mass="60634">MKLKSARTVASTGLLLLLLRSANAAGIGPADGSLSRNNADVRLFPFLANVRDAAVELFFGRHPAKARHRTGLRTPDGHRTRAKYTNELVLRFNITGSKEGAAILEAAARLFLDIWVSTTDYVDVRLHADEVAPLLGLLPESLRSSHATLVSDLATAVYQASPLHHGHDSMGPRDAPLELPMPLRAGDNRFFEDYQPLTVIVRWMRLLEAMFPAHVKYMTVGTSFEGREISALRVGVPARSGGNDEPRRTIVVTGGLHAREWISTSTVNYLAWSMITSFGKDRMITKLLTKFDFVFVPAVNPDGVEYTWQVDRLWRKSRQQTIVRFCEGLDLDRSFGYGWEGSQAQNDPCSQSYPGEQSFQAVEAMQLANWARNETLNKVKFVGLWDLHSYSQQILFPYSSSCEAEPPNLENLEEVAAGIAKAIRISNGESYSVASACEGATHVPETRRKTGIQSGGGSAIDWFYHEMQAHFSYQIKLRDTGSFGFLLPRESIIPTGEEMFSAMKYFGDYLLGNNGIEKFSAKAAVADTTDLGLGKGSEIEVKNQELR</sequence>
<dbReference type="GO" id="GO:0006508">
    <property type="term" value="P:proteolysis"/>
    <property type="evidence" value="ECO:0007669"/>
    <property type="project" value="InterPro"/>
</dbReference>
<name>A0A151GRF0_DRECN</name>
<keyword evidence="11" id="KW-0961">Cell wall biogenesis/degradation</keyword>
<dbReference type="InParanoid" id="A0A151GRF0"/>
<dbReference type="FunFam" id="3.40.630.10:FF:000060">
    <property type="entry name" value="Putative metallocarboxypeptidase ecm14"/>
    <property type="match status" value="1"/>
</dbReference>
<dbReference type="FunCoup" id="A0A151GRF0">
    <property type="interactions" value="749"/>
</dbReference>
<evidence type="ECO:0000259" key="17">
    <source>
        <dbReference type="PROSITE" id="PS52035"/>
    </source>
</evidence>
<dbReference type="PROSITE" id="PS52035">
    <property type="entry name" value="PEPTIDASE_M14"/>
    <property type="match status" value="1"/>
</dbReference>